<dbReference type="Pfam" id="PF00109">
    <property type="entry name" value="ketoacyl-synt"/>
    <property type="match status" value="1"/>
</dbReference>
<comment type="similarity">
    <text evidence="1 3">Belongs to the thiolase-like superfamily. Beta-ketoacyl-ACP synthases family.</text>
</comment>
<gene>
    <name evidence="5" type="ORF">ACFSSA_01560</name>
</gene>
<dbReference type="PROSITE" id="PS52004">
    <property type="entry name" value="KS3_2"/>
    <property type="match status" value="1"/>
</dbReference>
<dbReference type="SUPFAM" id="SSF53901">
    <property type="entry name" value="Thiolase-like"/>
    <property type="match status" value="2"/>
</dbReference>
<keyword evidence="6" id="KW-1185">Reference proteome</keyword>
<dbReference type="PROSITE" id="PS00606">
    <property type="entry name" value="KS3_1"/>
    <property type="match status" value="1"/>
</dbReference>
<evidence type="ECO:0000259" key="4">
    <source>
        <dbReference type="PROSITE" id="PS52004"/>
    </source>
</evidence>
<evidence type="ECO:0000313" key="5">
    <source>
        <dbReference type="EMBL" id="MFD2255350.1"/>
    </source>
</evidence>
<dbReference type="Pfam" id="PF02801">
    <property type="entry name" value="Ketoacyl-synt_C"/>
    <property type="match status" value="1"/>
</dbReference>
<protein>
    <submittedName>
        <fullName evidence="5">Beta-ketoacyl synthase N-terminal-like domain-containing protein</fullName>
    </submittedName>
</protein>
<reference evidence="6" key="1">
    <citation type="journal article" date="2019" name="Int. J. Syst. Evol. Microbiol.">
        <title>The Global Catalogue of Microorganisms (GCM) 10K type strain sequencing project: providing services to taxonomists for standard genome sequencing and annotation.</title>
        <authorList>
            <consortium name="The Broad Institute Genomics Platform"/>
            <consortium name="The Broad Institute Genome Sequencing Center for Infectious Disease"/>
            <person name="Wu L."/>
            <person name="Ma J."/>
        </authorList>
    </citation>
    <scope>NUCLEOTIDE SEQUENCE [LARGE SCALE GENOMIC DNA]</scope>
    <source>
        <strain evidence="6">CGMCC 4.7106</strain>
    </source>
</reference>
<dbReference type="InterPro" id="IPR014030">
    <property type="entry name" value="Ketoacyl_synth_N"/>
</dbReference>
<dbReference type="EMBL" id="JBHUIT010000002">
    <property type="protein sequence ID" value="MFD2255350.1"/>
    <property type="molecule type" value="Genomic_DNA"/>
</dbReference>
<evidence type="ECO:0000256" key="2">
    <source>
        <dbReference type="ARBA" id="ARBA00022679"/>
    </source>
</evidence>
<comment type="caution">
    <text evidence="5">The sequence shown here is derived from an EMBL/GenBank/DDBJ whole genome shotgun (WGS) entry which is preliminary data.</text>
</comment>
<dbReference type="InterPro" id="IPR018201">
    <property type="entry name" value="Ketoacyl_synth_AS"/>
</dbReference>
<dbReference type="Proteomes" id="UP001597375">
    <property type="component" value="Unassembled WGS sequence"/>
</dbReference>
<dbReference type="InterPro" id="IPR016039">
    <property type="entry name" value="Thiolase-like"/>
</dbReference>
<dbReference type="Gene3D" id="3.40.47.10">
    <property type="match status" value="1"/>
</dbReference>
<dbReference type="InterPro" id="IPR000794">
    <property type="entry name" value="Beta-ketoacyl_synthase"/>
</dbReference>
<keyword evidence="2 3" id="KW-0808">Transferase</keyword>
<organism evidence="5 6">
    <name type="scientific">Luteolibacter algae</name>
    <dbReference type="NCBI Taxonomy" id="454151"/>
    <lineage>
        <taxon>Bacteria</taxon>
        <taxon>Pseudomonadati</taxon>
        <taxon>Verrucomicrobiota</taxon>
        <taxon>Verrucomicrobiia</taxon>
        <taxon>Verrucomicrobiales</taxon>
        <taxon>Verrucomicrobiaceae</taxon>
        <taxon>Luteolibacter</taxon>
    </lineage>
</organism>
<sequence length="403" mass="42048">MAKGVRSERLLKLRSVPSLLPEVIANSISIVGIGALSALGQDIEMHFRAISRGQAGLRRLSELWGNESPLAENPAAWIAPRELLTHRKWSPASMAALHVAKEAVAGAGWMAGELADAALVVGTSRGNAAGWLGEWPGRRPFKLMAASNTIHSEPATAVSIECGIYGPNHVVSSGCSAGLDALGLAKMLLDSGQATRALVVAVDLPLVPLLLDNYAASGLLGSSEKLNPFSAHTDGFVPGEGAAAIALSKEERGKVEIGYFSNNSDGRDPVGVPKDGGRSPELIAGAVKRTGLPSAICPHATGTKVQARAERMIFQEAFRDHADISFHLLKPYFGHTIGASGLLESAVLARFMAESQLPPNLKGTGGPGDWPVPDAVKECGGPVFKLAHGMGGHNALAVFLLNL</sequence>
<dbReference type="PANTHER" id="PTHR11712:SF336">
    <property type="entry name" value="3-OXOACYL-[ACYL-CARRIER-PROTEIN] SYNTHASE, MITOCHONDRIAL"/>
    <property type="match status" value="1"/>
</dbReference>
<evidence type="ECO:0000256" key="3">
    <source>
        <dbReference type="RuleBase" id="RU003694"/>
    </source>
</evidence>
<name>A0ABW5D3P4_9BACT</name>
<proteinExistence type="inferred from homology"/>
<dbReference type="InterPro" id="IPR014031">
    <property type="entry name" value="Ketoacyl_synth_C"/>
</dbReference>
<feature type="domain" description="Ketosynthase family 3 (KS3)" evidence="4">
    <location>
        <begin position="25"/>
        <end position="401"/>
    </location>
</feature>
<dbReference type="PANTHER" id="PTHR11712">
    <property type="entry name" value="POLYKETIDE SYNTHASE-RELATED"/>
    <property type="match status" value="1"/>
</dbReference>
<dbReference type="InterPro" id="IPR020841">
    <property type="entry name" value="PKS_Beta-ketoAc_synthase_dom"/>
</dbReference>
<dbReference type="RefSeq" id="WP_386818009.1">
    <property type="nucleotide sequence ID" value="NZ_JBHUIT010000002.1"/>
</dbReference>
<evidence type="ECO:0000256" key="1">
    <source>
        <dbReference type="ARBA" id="ARBA00008467"/>
    </source>
</evidence>
<accession>A0ABW5D3P4</accession>
<evidence type="ECO:0000313" key="6">
    <source>
        <dbReference type="Proteomes" id="UP001597375"/>
    </source>
</evidence>